<dbReference type="EMBL" id="JAPFFL010000012">
    <property type="protein sequence ID" value="KAJ6690389.1"/>
    <property type="molecule type" value="Genomic_DNA"/>
</dbReference>
<evidence type="ECO:0000313" key="1">
    <source>
        <dbReference type="EMBL" id="KAJ6690389.1"/>
    </source>
</evidence>
<reference evidence="1" key="2">
    <citation type="journal article" date="2023" name="Int. J. Mol. Sci.">
        <title>De Novo Assembly and Annotation of 11 Diverse Shrub Willow (Salix) Genomes Reveals Novel Gene Organization in Sex-Linked Regions.</title>
        <authorList>
            <person name="Hyden B."/>
            <person name="Feng K."/>
            <person name="Yates T.B."/>
            <person name="Jawdy S."/>
            <person name="Cereghino C."/>
            <person name="Smart L.B."/>
            <person name="Muchero W."/>
        </authorList>
    </citation>
    <scope>NUCLEOTIDE SEQUENCE [LARGE SCALE GENOMIC DNA]</scope>
    <source>
        <tissue evidence="1">Shoot tip</tissue>
    </source>
</reference>
<name>A0A9Q0PM89_SALVM</name>
<reference evidence="1" key="1">
    <citation type="submission" date="2022-11" db="EMBL/GenBank/DDBJ databases">
        <authorList>
            <person name="Hyden B.L."/>
            <person name="Feng K."/>
            <person name="Yates T."/>
            <person name="Jawdy S."/>
            <person name="Smart L.B."/>
            <person name="Muchero W."/>
        </authorList>
    </citation>
    <scope>NUCLEOTIDE SEQUENCE</scope>
    <source>
        <tissue evidence="1">Shoot tip</tissue>
    </source>
</reference>
<dbReference type="Proteomes" id="UP001151529">
    <property type="component" value="Chromosome 8"/>
</dbReference>
<comment type="caution">
    <text evidence="1">The sequence shown here is derived from an EMBL/GenBank/DDBJ whole genome shotgun (WGS) entry which is preliminary data.</text>
</comment>
<keyword evidence="2" id="KW-1185">Reference proteome</keyword>
<gene>
    <name evidence="1" type="ORF">OIU85_006635</name>
</gene>
<protein>
    <submittedName>
        <fullName evidence="1">Uncharacterized protein</fullName>
    </submittedName>
</protein>
<sequence>MTSLSLSIIPVTRAVTASSSPSFLISPDAAGSSFCTDSSKKDFIAESHAAFDGGGRDSFLWSLRIWKEIVGSKVKWILMEFEIAVTVGPRIREMLCCYVSGGGASAWIGFEEGGDGRCV</sequence>
<organism evidence="1 2">
    <name type="scientific">Salix viminalis</name>
    <name type="common">Common osier</name>
    <name type="synonym">Basket willow</name>
    <dbReference type="NCBI Taxonomy" id="40686"/>
    <lineage>
        <taxon>Eukaryota</taxon>
        <taxon>Viridiplantae</taxon>
        <taxon>Streptophyta</taxon>
        <taxon>Embryophyta</taxon>
        <taxon>Tracheophyta</taxon>
        <taxon>Spermatophyta</taxon>
        <taxon>Magnoliopsida</taxon>
        <taxon>eudicotyledons</taxon>
        <taxon>Gunneridae</taxon>
        <taxon>Pentapetalae</taxon>
        <taxon>rosids</taxon>
        <taxon>fabids</taxon>
        <taxon>Malpighiales</taxon>
        <taxon>Salicaceae</taxon>
        <taxon>Saliceae</taxon>
        <taxon>Salix</taxon>
    </lineage>
</organism>
<proteinExistence type="predicted"/>
<evidence type="ECO:0000313" key="2">
    <source>
        <dbReference type="Proteomes" id="UP001151529"/>
    </source>
</evidence>
<accession>A0A9Q0PM89</accession>
<dbReference type="AlphaFoldDB" id="A0A9Q0PM89"/>